<dbReference type="PROSITE" id="PS51257">
    <property type="entry name" value="PROKAR_LIPOPROTEIN"/>
    <property type="match status" value="1"/>
</dbReference>
<reference evidence="1 2" key="1">
    <citation type="submission" date="2020-08" db="EMBL/GenBank/DDBJ databases">
        <title>The genome sequence of Novosphingobium flavum 4Y4.</title>
        <authorList>
            <person name="Liu Y."/>
        </authorList>
    </citation>
    <scope>NUCLEOTIDE SEQUENCE [LARGE SCALE GENOMIC DNA]</scope>
    <source>
        <strain evidence="1 2">4Y4</strain>
    </source>
</reference>
<dbReference type="AlphaFoldDB" id="A0A7X1F910"/>
<evidence type="ECO:0000313" key="2">
    <source>
        <dbReference type="Proteomes" id="UP000520156"/>
    </source>
</evidence>
<organism evidence="1 2">
    <name type="scientific">Novosphingobium aerophilum</name>
    <dbReference type="NCBI Taxonomy" id="2839843"/>
    <lineage>
        <taxon>Bacteria</taxon>
        <taxon>Pseudomonadati</taxon>
        <taxon>Pseudomonadota</taxon>
        <taxon>Alphaproteobacteria</taxon>
        <taxon>Sphingomonadales</taxon>
        <taxon>Sphingomonadaceae</taxon>
        <taxon>Novosphingobium</taxon>
    </lineage>
</organism>
<keyword evidence="2" id="KW-1185">Reference proteome</keyword>
<dbReference type="Proteomes" id="UP000520156">
    <property type="component" value="Unassembled WGS sequence"/>
</dbReference>
<evidence type="ECO:0000313" key="1">
    <source>
        <dbReference type="EMBL" id="MBC2652632.1"/>
    </source>
</evidence>
<dbReference type="EMBL" id="JACLAU010000023">
    <property type="protein sequence ID" value="MBC2652632.1"/>
    <property type="molecule type" value="Genomic_DNA"/>
</dbReference>
<name>A0A7X1F910_9SPHN</name>
<sequence length="170" mass="17660">MPGFRSWLGACIGGLLTACHPAADPARQARDDARAIAMVEAAQKVHPPPVALSPEPLAERNPATDRFGGPACRFASASQPGTPPILLANGRRALVKVAGRVMILAADVGSAELVPSLRAHYVGKSHSITLARAAGDGTALGVESLAWPAVLTIRDAWDQIVFTAPGMLRC</sequence>
<proteinExistence type="predicted"/>
<dbReference type="RefSeq" id="WP_185684043.1">
    <property type="nucleotide sequence ID" value="NZ_JACLAU010000023.1"/>
</dbReference>
<protein>
    <submittedName>
        <fullName evidence="1">Uncharacterized protein</fullName>
    </submittedName>
</protein>
<gene>
    <name evidence="1" type="ORF">H7F49_13050</name>
</gene>
<comment type="caution">
    <text evidence="1">The sequence shown here is derived from an EMBL/GenBank/DDBJ whole genome shotgun (WGS) entry which is preliminary data.</text>
</comment>
<accession>A0A7X1F910</accession>